<evidence type="ECO:0000313" key="2">
    <source>
        <dbReference type="EMBL" id="RCV29559.1"/>
    </source>
</evidence>
<gene>
    <name evidence="2" type="ORF">SETIT_6G022800v2</name>
</gene>
<proteinExistence type="predicted"/>
<feature type="region of interest" description="Disordered" evidence="1">
    <location>
        <begin position="1"/>
        <end position="59"/>
    </location>
</feature>
<sequence>MSGDWGGQMTGGAGAGAGRRRSFSMEEACRPLSPRGEQADEKESEAILRNGNAERTQDHRSACLQWQIWGVCPKLHPKPINRIPG</sequence>
<dbReference type="EMBL" id="CM003533">
    <property type="protein sequence ID" value="RCV29560.1"/>
    <property type="molecule type" value="Genomic_DNA"/>
</dbReference>
<dbReference type="EMBL" id="CM003533">
    <property type="protein sequence ID" value="RCV29561.1"/>
    <property type="molecule type" value="Genomic_DNA"/>
</dbReference>
<dbReference type="AlphaFoldDB" id="A0A368RH66"/>
<accession>A0A368RH66</accession>
<name>A0A368RH66_SETIT</name>
<dbReference type="EMBL" id="CM003533">
    <property type="protein sequence ID" value="RCV29558.1"/>
    <property type="molecule type" value="Genomic_DNA"/>
</dbReference>
<reference evidence="2" key="1">
    <citation type="journal article" date="2012" name="Nat. Biotechnol.">
        <title>Reference genome sequence of the model plant Setaria.</title>
        <authorList>
            <person name="Bennetzen J.L."/>
            <person name="Schmutz J."/>
            <person name="Wang H."/>
            <person name="Percifield R."/>
            <person name="Hawkins J."/>
            <person name="Pontaroli A.C."/>
            <person name="Estep M."/>
            <person name="Feng L."/>
            <person name="Vaughn J.N."/>
            <person name="Grimwood J."/>
            <person name="Jenkins J."/>
            <person name="Barry K."/>
            <person name="Lindquist E."/>
            <person name="Hellsten U."/>
            <person name="Deshpande S."/>
            <person name="Wang X."/>
            <person name="Wu X."/>
            <person name="Mitros T."/>
            <person name="Triplett J."/>
            <person name="Yang X."/>
            <person name="Ye C.Y."/>
            <person name="Mauro-Herrera M."/>
            <person name="Wang L."/>
            <person name="Li P."/>
            <person name="Sharma M."/>
            <person name="Sharma R."/>
            <person name="Ronald P.C."/>
            <person name="Panaud O."/>
            <person name="Kellogg E.A."/>
            <person name="Brutnell T.P."/>
            <person name="Doust A.N."/>
            <person name="Tuskan G.A."/>
            <person name="Rokhsar D."/>
            <person name="Devos K.M."/>
        </authorList>
    </citation>
    <scope>NUCLEOTIDE SEQUENCE [LARGE SCALE GENOMIC DNA]</scope>
    <source>
        <strain evidence="2">Yugu1</strain>
    </source>
</reference>
<evidence type="ECO:0000256" key="1">
    <source>
        <dbReference type="SAM" id="MobiDB-lite"/>
    </source>
</evidence>
<dbReference type="EMBL" id="CM003533">
    <property type="protein sequence ID" value="RCV29559.1"/>
    <property type="molecule type" value="Genomic_DNA"/>
</dbReference>
<feature type="compositionally biased region" description="Gly residues" evidence="1">
    <location>
        <begin position="1"/>
        <end position="17"/>
    </location>
</feature>
<protein>
    <submittedName>
        <fullName evidence="2">Uncharacterized protein</fullName>
    </submittedName>
</protein>
<dbReference type="EMBL" id="CM003533">
    <property type="protein sequence ID" value="RCV29557.1"/>
    <property type="molecule type" value="Genomic_DNA"/>
</dbReference>
<feature type="compositionally biased region" description="Basic and acidic residues" evidence="1">
    <location>
        <begin position="37"/>
        <end position="46"/>
    </location>
</feature>
<organism evidence="2">
    <name type="scientific">Setaria italica</name>
    <name type="common">Foxtail millet</name>
    <name type="synonym">Panicum italicum</name>
    <dbReference type="NCBI Taxonomy" id="4555"/>
    <lineage>
        <taxon>Eukaryota</taxon>
        <taxon>Viridiplantae</taxon>
        <taxon>Streptophyta</taxon>
        <taxon>Embryophyta</taxon>
        <taxon>Tracheophyta</taxon>
        <taxon>Spermatophyta</taxon>
        <taxon>Magnoliopsida</taxon>
        <taxon>Liliopsida</taxon>
        <taxon>Poales</taxon>
        <taxon>Poaceae</taxon>
        <taxon>PACMAD clade</taxon>
        <taxon>Panicoideae</taxon>
        <taxon>Panicodae</taxon>
        <taxon>Paniceae</taxon>
        <taxon>Cenchrinae</taxon>
        <taxon>Setaria</taxon>
    </lineage>
</organism>
<reference evidence="2" key="2">
    <citation type="submission" date="2015-07" db="EMBL/GenBank/DDBJ databases">
        <authorList>
            <person name="Noorani M."/>
        </authorList>
    </citation>
    <scope>NUCLEOTIDE SEQUENCE</scope>
    <source>
        <strain evidence="2">Yugu1</strain>
    </source>
</reference>